<accession>A0A023B421</accession>
<dbReference type="SUPFAM" id="SSF54001">
    <property type="entry name" value="Cysteine proteinases"/>
    <property type="match status" value="1"/>
</dbReference>
<protein>
    <recommendedName>
        <fullName evidence="4">Ubiquitin carboxyl-terminal hydrolase</fullName>
    </recommendedName>
</protein>
<dbReference type="GeneID" id="22913765"/>
<keyword evidence="1" id="KW-0175">Coiled coil</keyword>
<evidence type="ECO:0000313" key="3">
    <source>
        <dbReference type="Proteomes" id="UP000019763"/>
    </source>
</evidence>
<dbReference type="Proteomes" id="UP000019763">
    <property type="component" value="Unassembled WGS sequence"/>
</dbReference>
<evidence type="ECO:0008006" key="4">
    <source>
        <dbReference type="Google" id="ProtNLM"/>
    </source>
</evidence>
<sequence length="799" mass="89910">MLRPDMDRQPRVNIYCSGFMRMLAPRRGRRGYGLCWAGLAMMSGGGDEGGAGRYEKNTFGRGRLRESWRKLKRSNIKGSMTDLGNSLGESAARFGGSVANVTVGNVNVGNVTRSAKRAANSLAAATGEAVDRLKGVLVGVLDANRRSVEHVGANWVSALKLLKKRLNKGKAKKFRDVCVDMVGKQQKSVYTTLGADGQRRLKEEFYLTPKTLALIQRDYLKQKTTFEHAQQRALAAGFDPRDVLPLMTLPNKSNLCYANTLVQALRTIILPTTGRLLCTKQPVTRKASARDGTQVPERGLNINRALLATILGLTEVETFCEALKYPTDQQHDIADAIYEMHEANVPLLDEMLWERTVHTECNDCDVPDKTTWIPFRLDSLTKSDLKEVMQTPCPLDKEKSHNEIVTWTVPKFVLQQFDHFQMRTIPLGKIRKGLTEAGYKNTMALVRKLYNQRMTHYREQKIRINLSNFFWPDEWPHARSQEAEWLDRADRVLVAIRNLPSDVRQMLLADEVYEYIRTKDRRQPVKLRLKERIVIGDTPMRLRAVMVHVGVDGRGHYYTLRRYGDYIISLNDAQVDTRARAVDGFILMNQETPHFLLYEQESNIELERAQREKEAREKAAAEATANVAATEALLAETPPAEVPTLQPPPRKARTAEVGDLLNSGNEFYASADTVGSIDVRYGSVDDLLGLNEDRSNIERGLVDDLLGFNDRVGRPSIERGYGSVDNLLSLNDDVGLGHASAVKQYNSVDDLLAMNDDVGSIDWSPGPWQEQFDTVYDSNELEVVTVDEIPADKRAVETR</sequence>
<organism evidence="2 3">
    <name type="scientific">Gregarina niphandrodes</name>
    <name type="common">Septate eugregarine</name>
    <dbReference type="NCBI Taxonomy" id="110365"/>
    <lineage>
        <taxon>Eukaryota</taxon>
        <taxon>Sar</taxon>
        <taxon>Alveolata</taxon>
        <taxon>Apicomplexa</taxon>
        <taxon>Conoidasida</taxon>
        <taxon>Gregarinasina</taxon>
        <taxon>Eugregarinorida</taxon>
        <taxon>Gregarinidae</taxon>
        <taxon>Gregarina</taxon>
    </lineage>
</organism>
<evidence type="ECO:0000313" key="2">
    <source>
        <dbReference type="EMBL" id="EZG56112.1"/>
    </source>
</evidence>
<proteinExistence type="predicted"/>
<feature type="coiled-coil region" evidence="1">
    <location>
        <begin position="599"/>
        <end position="626"/>
    </location>
</feature>
<evidence type="ECO:0000256" key="1">
    <source>
        <dbReference type="SAM" id="Coils"/>
    </source>
</evidence>
<name>A0A023B421_GRENI</name>
<dbReference type="EMBL" id="AFNH02000788">
    <property type="protein sequence ID" value="EZG56112.1"/>
    <property type="molecule type" value="Genomic_DNA"/>
</dbReference>
<gene>
    <name evidence="2" type="ORF">GNI_105720</name>
</gene>
<keyword evidence="3" id="KW-1185">Reference proteome</keyword>
<comment type="caution">
    <text evidence="2">The sequence shown here is derived from an EMBL/GenBank/DDBJ whole genome shotgun (WGS) entry which is preliminary data.</text>
</comment>
<dbReference type="VEuPathDB" id="CryptoDB:GNI_105720"/>
<dbReference type="InterPro" id="IPR038765">
    <property type="entry name" value="Papain-like_cys_pep_sf"/>
</dbReference>
<dbReference type="AlphaFoldDB" id="A0A023B421"/>
<reference evidence="2" key="1">
    <citation type="submission" date="2013-12" db="EMBL/GenBank/DDBJ databases">
        <authorList>
            <person name="Omoto C.K."/>
            <person name="Sibley D."/>
            <person name="Venepally P."/>
            <person name="Hadjithomas M."/>
            <person name="Karamycheva S."/>
            <person name="Brunk B."/>
            <person name="Roos D."/>
            <person name="Caler E."/>
            <person name="Lorenzi H."/>
        </authorList>
    </citation>
    <scope>NUCLEOTIDE SEQUENCE</scope>
</reference>
<dbReference type="RefSeq" id="XP_011131345.1">
    <property type="nucleotide sequence ID" value="XM_011133043.1"/>
</dbReference>